<accession>A0A6A5ZUS6</accession>
<sequence>MSGLGGLNKTTGGIVIAAVQSQLLSVKTPEELAKATQHVCALVRQTKTAYPHTDLILFPEYCIHGLSMAIDDSIMCTLDGPEIAAFKKVCKEQSVWGVFSIMEKNELGNPWNSGITINDKGEIVDYYRKMHPWIPVEPWYPGNRGVSVFEGPGGVQMSLIICHDGMFPEMAREAAYKGAEVLLRTAGYTSPIKQSWEITNRSNAFCNLMFTVSIALAGTDGTLRSMGQAMFVGPEGSILEQGDGTADGIFACEIQVDEVRKKRREWGVENNLYQFGHRGYVAVKGGAGDCPYTYMQDLMKGEYKQVEDADVGIKDGQVFGYAAPATEFVSEMKQ</sequence>
<dbReference type="OrthoDB" id="10250282at2759"/>
<dbReference type="InterPro" id="IPR036526">
    <property type="entry name" value="C-N_Hydrolase_sf"/>
</dbReference>
<dbReference type="PANTHER" id="PTHR43674:SF15">
    <property type="entry name" value="FORMAMIDASE"/>
    <property type="match status" value="1"/>
</dbReference>
<keyword evidence="4" id="KW-1185">Reference proteome</keyword>
<dbReference type="InterPro" id="IPR003010">
    <property type="entry name" value="C-N_Hydrolase"/>
</dbReference>
<dbReference type="GO" id="GO:0050126">
    <property type="term" value="F:N-carbamoylputrescine amidase activity"/>
    <property type="evidence" value="ECO:0007669"/>
    <property type="project" value="TreeGrafter"/>
</dbReference>
<dbReference type="Proteomes" id="UP000799770">
    <property type="component" value="Unassembled WGS sequence"/>
</dbReference>
<dbReference type="AlphaFoldDB" id="A0A6A5ZUS6"/>
<dbReference type="PROSITE" id="PS50263">
    <property type="entry name" value="CN_HYDROLASE"/>
    <property type="match status" value="1"/>
</dbReference>
<dbReference type="GO" id="GO:0033388">
    <property type="term" value="P:putrescine biosynthetic process from arginine"/>
    <property type="evidence" value="ECO:0007669"/>
    <property type="project" value="TreeGrafter"/>
</dbReference>
<dbReference type="EMBL" id="ML977311">
    <property type="protein sequence ID" value="KAF2122078.1"/>
    <property type="molecule type" value="Genomic_DNA"/>
</dbReference>
<dbReference type="CDD" id="cd07565">
    <property type="entry name" value="aliphatic_amidase"/>
    <property type="match status" value="1"/>
</dbReference>
<dbReference type="SUPFAM" id="SSF56317">
    <property type="entry name" value="Carbon-nitrogen hydrolase"/>
    <property type="match status" value="1"/>
</dbReference>
<dbReference type="NCBIfam" id="NF009803">
    <property type="entry name" value="PRK13287.1"/>
    <property type="match status" value="1"/>
</dbReference>
<dbReference type="PANTHER" id="PTHR43674">
    <property type="entry name" value="NITRILASE C965.09-RELATED"/>
    <property type="match status" value="1"/>
</dbReference>
<organism evidence="3 4">
    <name type="scientific">Lophiotrema nucula</name>
    <dbReference type="NCBI Taxonomy" id="690887"/>
    <lineage>
        <taxon>Eukaryota</taxon>
        <taxon>Fungi</taxon>
        <taxon>Dikarya</taxon>
        <taxon>Ascomycota</taxon>
        <taxon>Pezizomycotina</taxon>
        <taxon>Dothideomycetes</taxon>
        <taxon>Pleosporomycetidae</taxon>
        <taxon>Pleosporales</taxon>
        <taxon>Lophiotremataceae</taxon>
        <taxon>Lophiotrema</taxon>
    </lineage>
</organism>
<dbReference type="Pfam" id="PF00795">
    <property type="entry name" value="CN_hydrolase"/>
    <property type="match status" value="1"/>
</dbReference>
<gene>
    <name evidence="3" type="ORF">BDV96DRAFT_562886</name>
</gene>
<evidence type="ECO:0000259" key="2">
    <source>
        <dbReference type="PROSITE" id="PS50263"/>
    </source>
</evidence>
<dbReference type="Gene3D" id="3.60.110.10">
    <property type="entry name" value="Carbon-nitrogen hydrolase"/>
    <property type="match status" value="1"/>
</dbReference>
<protein>
    <submittedName>
        <fullName evidence="3">Formamidase</fullName>
    </submittedName>
</protein>
<evidence type="ECO:0000313" key="4">
    <source>
        <dbReference type="Proteomes" id="UP000799770"/>
    </source>
</evidence>
<evidence type="ECO:0000313" key="3">
    <source>
        <dbReference type="EMBL" id="KAF2122078.1"/>
    </source>
</evidence>
<name>A0A6A5ZUS6_9PLEO</name>
<dbReference type="InterPro" id="IPR050345">
    <property type="entry name" value="Aliph_Amidase/BUP"/>
</dbReference>
<proteinExistence type="predicted"/>
<reference evidence="3" key="1">
    <citation type="journal article" date="2020" name="Stud. Mycol.">
        <title>101 Dothideomycetes genomes: a test case for predicting lifestyles and emergence of pathogens.</title>
        <authorList>
            <person name="Haridas S."/>
            <person name="Albert R."/>
            <person name="Binder M."/>
            <person name="Bloem J."/>
            <person name="Labutti K."/>
            <person name="Salamov A."/>
            <person name="Andreopoulos B."/>
            <person name="Baker S."/>
            <person name="Barry K."/>
            <person name="Bills G."/>
            <person name="Bluhm B."/>
            <person name="Cannon C."/>
            <person name="Castanera R."/>
            <person name="Culley D."/>
            <person name="Daum C."/>
            <person name="Ezra D."/>
            <person name="Gonzalez J."/>
            <person name="Henrissat B."/>
            <person name="Kuo A."/>
            <person name="Liang C."/>
            <person name="Lipzen A."/>
            <person name="Lutzoni F."/>
            <person name="Magnuson J."/>
            <person name="Mondo S."/>
            <person name="Nolan M."/>
            <person name="Ohm R."/>
            <person name="Pangilinan J."/>
            <person name="Park H.-J."/>
            <person name="Ramirez L."/>
            <person name="Alfaro M."/>
            <person name="Sun H."/>
            <person name="Tritt A."/>
            <person name="Yoshinaga Y."/>
            <person name="Zwiers L.-H."/>
            <person name="Turgeon B."/>
            <person name="Goodwin S."/>
            <person name="Spatafora J."/>
            <person name="Crous P."/>
            <person name="Grigoriev I."/>
        </authorList>
    </citation>
    <scope>NUCLEOTIDE SEQUENCE</scope>
    <source>
        <strain evidence="3">CBS 627.86</strain>
    </source>
</reference>
<evidence type="ECO:0000256" key="1">
    <source>
        <dbReference type="ARBA" id="ARBA00022801"/>
    </source>
</evidence>
<feature type="domain" description="CN hydrolase" evidence="2">
    <location>
        <begin position="14"/>
        <end position="256"/>
    </location>
</feature>
<keyword evidence="1" id="KW-0378">Hydrolase</keyword>